<dbReference type="STRING" id="106549.A0A540MP83"/>
<dbReference type="Pfam" id="PF03140">
    <property type="entry name" value="DUF247"/>
    <property type="match status" value="1"/>
</dbReference>
<accession>A0A540MP83</accession>
<evidence type="ECO:0000313" key="3">
    <source>
        <dbReference type="Proteomes" id="UP000315295"/>
    </source>
</evidence>
<keyword evidence="1" id="KW-0812">Transmembrane</keyword>
<keyword evidence="3" id="KW-1185">Reference proteome</keyword>
<feature type="transmembrane region" description="Helical" evidence="1">
    <location>
        <begin position="415"/>
        <end position="442"/>
    </location>
</feature>
<proteinExistence type="predicted"/>
<comment type="caution">
    <text evidence="2">The sequence shown here is derived from an EMBL/GenBank/DDBJ whole genome shotgun (WGS) entry which is preliminary data.</text>
</comment>
<protein>
    <submittedName>
        <fullName evidence="2">Uncharacterized protein</fullName>
    </submittedName>
</protein>
<evidence type="ECO:0000313" key="2">
    <source>
        <dbReference type="EMBL" id="TQE00200.1"/>
    </source>
</evidence>
<dbReference type="EMBL" id="VIEB01000220">
    <property type="protein sequence ID" value="TQE00200.1"/>
    <property type="molecule type" value="Genomic_DNA"/>
</dbReference>
<sequence>MADSEGITVVDIPESSSVASMQKKLEEKRKEFKTTTTRSSKWMYKFPASLTGISPKAIEPEIVSIGPYHRGQAELSKFESYKWLFLDGLLTRTESKLGEYIDAKIRLEEPTRSCYSDHDNLLSPLSVDDFVEMMVLDGCFIIELFHHVRNYIYDDHDENDRKDDIILSMLWLIPVLSRDLLKLENQLPFSVRQKLYEISMDHKNGEDPLFLLALKFFNISLPRPIEFLKSLSTLEGKHLLDLFHLSFRPTKPSPDDPSPKYRPSSEAIQCTTQLRSSGVEFKAYKPISFLEINFQNKVLQIPHITINDFTITFFINCMALEQCREYESTWFTTYIAFMSCLINSARDVTFLCSDGIINTGFLQNDQNVGELFKKLGQKVSFKIRDCYLSQQFRDVEAYYSSHRATFIRNYFSKPWSFISVFYALILLVLTGGQVVMSIASYINDRRKN</sequence>
<dbReference type="AlphaFoldDB" id="A0A540MP83"/>
<reference evidence="2 3" key="1">
    <citation type="journal article" date="2019" name="G3 (Bethesda)">
        <title>Sequencing of a Wild Apple (Malus baccata) Genome Unravels the Differences Between Cultivated and Wild Apple Species Regarding Disease Resistance and Cold Tolerance.</title>
        <authorList>
            <person name="Chen X."/>
        </authorList>
    </citation>
    <scope>NUCLEOTIDE SEQUENCE [LARGE SCALE GENOMIC DNA]</scope>
    <source>
        <strain evidence="3">cv. Shandingzi</strain>
        <tissue evidence="2">Leaves</tissue>
    </source>
</reference>
<dbReference type="PANTHER" id="PTHR31170">
    <property type="entry name" value="BNAC04G53230D PROTEIN"/>
    <property type="match status" value="1"/>
</dbReference>
<keyword evidence="1" id="KW-0472">Membrane</keyword>
<dbReference type="InterPro" id="IPR004158">
    <property type="entry name" value="DUF247_pln"/>
</dbReference>
<keyword evidence="1" id="KW-1133">Transmembrane helix</keyword>
<name>A0A540MP83_MALBA</name>
<gene>
    <name evidence="2" type="ORF">C1H46_014212</name>
</gene>
<organism evidence="2 3">
    <name type="scientific">Malus baccata</name>
    <name type="common">Siberian crab apple</name>
    <name type="synonym">Pyrus baccata</name>
    <dbReference type="NCBI Taxonomy" id="106549"/>
    <lineage>
        <taxon>Eukaryota</taxon>
        <taxon>Viridiplantae</taxon>
        <taxon>Streptophyta</taxon>
        <taxon>Embryophyta</taxon>
        <taxon>Tracheophyta</taxon>
        <taxon>Spermatophyta</taxon>
        <taxon>Magnoliopsida</taxon>
        <taxon>eudicotyledons</taxon>
        <taxon>Gunneridae</taxon>
        <taxon>Pentapetalae</taxon>
        <taxon>rosids</taxon>
        <taxon>fabids</taxon>
        <taxon>Rosales</taxon>
        <taxon>Rosaceae</taxon>
        <taxon>Amygdaloideae</taxon>
        <taxon>Maleae</taxon>
        <taxon>Malus</taxon>
    </lineage>
</organism>
<evidence type="ECO:0000256" key="1">
    <source>
        <dbReference type="SAM" id="Phobius"/>
    </source>
</evidence>
<dbReference type="PANTHER" id="PTHR31170:SF25">
    <property type="entry name" value="BNAA09G04570D PROTEIN"/>
    <property type="match status" value="1"/>
</dbReference>
<dbReference type="Proteomes" id="UP000315295">
    <property type="component" value="Unassembled WGS sequence"/>
</dbReference>